<organism evidence="2 3">
    <name type="scientific">Rothia santali</name>
    <dbReference type="NCBI Taxonomy" id="2949643"/>
    <lineage>
        <taxon>Bacteria</taxon>
        <taxon>Bacillati</taxon>
        <taxon>Actinomycetota</taxon>
        <taxon>Actinomycetes</taxon>
        <taxon>Micrococcales</taxon>
        <taxon>Micrococcaceae</taxon>
        <taxon>Rothia</taxon>
    </lineage>
</organism>
<dbReference type="InterPro" id="IPR001173">
    <property type="entry name" value="Glyco_trans_2-like"/>
</dbReference>
<dbReference type="RefSeq" id="WP_254167152.1">
    <property type="nucleotide sequence ID" value="NZ_JANAFB010000026.1"/>
</dbReference>
<accession>A0A9X2HGT8</accession>
<dbReference type="SUPFAM" id="SSF53448">
    <property type="entry name" value="Nucleotide-diphospho-sugar transferases"/>
    <property type="match status" value="1"/>
</dbReference>
<reference evidence="2" key="1">
    <citation type="submission" date="2022-06" db="EMBL/GenBank/DDBJ databases">
        <title>Rothia sp. isolated from sandalwood seedling.</title>
        <authorList>
            <person name="Tuikhar N."/>
            <person name="Kirdat K."/>
            <person name="Thorat V."/>
            <person name="Swetha P."/>
            <person name="Padma S."/>
            <person name="Sundararaj R."/>
            <person name="Yadav A."/>
        </authorList>
    </citation>
    <scope>NUCLEOTIDE SEQUENCE</scope>
    <source>
        <strain evidence="2">AR01</strain>
    </source>
</reference>
<keyword evidence="3" id="KW-1185">Reference proteome</keyword>
<dbReference type="Proteomes" id="UP001139502">
    <property type="component" value="Unassembled WGS sequence"/>
</dbReference>
<evidence type="ECO:0000313" key="2">
    <source>
        <dbReference type="EMBL" id="MCP3426452.1"/>
    </source>
</evidence>
<dbReference type="EMBL" id="JANAFB010000026">
    <property type="protein sequence ID" value="MCP3426452.1"/>
    <property type="molecule type" value="Genomic_DNA"/>
</dbReference>
<dbReference type="InterPro" id="IPR050834">
    <property type="entry name" value="Glycosyltransf_2"/>
</dbReference>
<protein>
    <submittedName>
        <fullName evidence="2">Glycosyltransferase</fullName>
    </submittedName>
</protein>
<dbReference type="Gene3D" id="3.90.550.10">
    <property type="entry name" value="Spore Coat Polysaccharide Biosynthesis Protein SpsA, Chain A"/>
    <property type="match status" value="1"/>
</dbReference>
<proteinExistence type="predicted"/>
<gene>
    <name evidence="2" type="ORF">NBM05_10670</name>
</gene>
<comment type="caution">
    <text evidence="2">The sequence shown here is derived from an EMBL/GenBank/DDBJ whole genome shotgun (WGS) entry which is preliminary data.</text>
</comment>
<dbReference type="Pfam" id="PF00535">
    <property type="entry name" value="Glycos_transf_2"/>
    <property type="match status" value="1"/>
</dbReference>
<dbReference type="PANTHER" id="PTHR43685">
    <property type="entry name" value="GLYCOSYLTRANSFERASE"/>
    <property type="match status" value="1"/>
</dbReference>
<evidence type="ECO:0000259" key="1">
    <source>
        <dbReference type="Pfam" id="PF00535"/>
    </source>
</evidence>
<evidence type="ECO:0000313" key="3">
    <source>
        <dbReference type="Proteomes" id="UP001139502"/>
    </source>
</evidence>
<dbReference type="InterPro" id="IPR029044">
    <property type="entry name" value="Nucleotide-diphossugar_trans"/>
</dbReference>
<feature type="domain" description="Glycosyltransferase 2-like" evidence="1">
    <location>
        <begin position="5"/>
        <end position="126"/>
    </location>
</feature>
<name>A0A9X2HGT8_9MICC</name>
<dbReference type="CDD" id="cd00761">
    <property type="entry name" value="Glyco_tranf_GTA_type"/>
    <property type="match status" value="1"/>
</dbReference>
<dbReference type="AlphaFoldDB" id="A0A9X2HGT8"/>
<sequence>MTVDILFPYYGDVALMKQAVRSVLTQSDPDWRLIVVDDGYPDDSIPGWFASLGDERVTYMRNEKNLGANGNYRKCLTFVENDLVVVMGADDVMMPNYVEWFANAAEEHPEASIFQPGVFVIDENNAPSNTLVEKTKAFYRPNGTTVLKGEDLAVSILRGDWLYFPSLGWRAETIVGLGFREGLDVVQDMCLVMDVAMTGGALFYDETAAFLYRRHKASDSSWRALDGTRFDEERRFFEMMAEEMGAKGWQRAAAVAKRHLSSRLHAATLLPKAAKIKNWGGVKNLASHLVK</sequence>
<dbReference type="PANTHER" id="PTHR43685:SF2">
    <property type="entry name" value="GLYCOSYLTRANSFERASE 2-LIKE DOMAIN-CONTAINING PROTEIN"/>
    <property type="match status" value="1"/>
</dbReference>